<feature type="region of interest" description="Disordered" evidence="1">
    <location>
        <begin position="286"/>
        <end position="320"/>
    </location>
</feature>
<evidence type="ECO:0000256" key="1">
    <source>
        <dbReference type="SAM" id="MobiDB-lite"/>
    </source>
</evidence>
<protein>
    <submittedName>
        <fullName evidence="2">Uncharacterized protein</fullName>
    </submittedName>
</protein>
<evidence type="ECO:0000313" key="2">
    <source>
        <dbReference type="EMBL" id="KAF6239508.1"/>
    </source>
</evidence>
<name>A0A8H6G2U3_9LECA</name>
<evidence type="ECO:0000313" key="3">
    <source>
        <dbReference type="Proteomes" id="UP000578531"/>
    </source>
</evidence>
<gene>
    <name evidence="2" type="ORF">HO173_002052</name>
</gene>
<sequence>MEPPAYSISTSVLWKGKEVWARSTTSKRFDFHEFNSIAIQEVEQKAKKKGYRVILKSAIATLSSSGNIKAMNSQCGDIAEWEDTDNLARQWLVEEKRKGVTVRIVHTYGPKEDSSESESSTAEEPPSKKQKKTSGTTDDDSSSDDSAATSDGSKSSESNKKKKQKKKTKTPRPGSATAKQILHAKKAKKLERKLGSEGHKIMKLWLCSKPGCRGRTHYCWQPDGPDGTHYLLDGDQITKWNKAIAKQERGVDAENPPIRMQERMKSRWDRAMKAKAIDKEIKSAKKEVHTVVDPPVPTPAATPAPISISLSGLGASPSPA</sequence>
<feature type="compositionally biased region" description="Low complexity" evidence="1">
    <location>
        <begin position="144"/>
        <end position="156"/>
    </location>
</feature>
<dbReference type="OrthoDB" id="10657102at2759"/>
<keyword evidence="3" id="KW-1185">Reference proteome</keyword>
<reference evidence="2 3" key="1">
    <citation type="journal article" date="2020" name="Genomics">
        <title>Complete, high-quality genomes from long-read metagenomic sequencing of two wolf lichen thalli reveals enigmatic genome architecture.</title>
        <authorList>
            <person name="McKenzie S.K."/>
            <person name="Walston R.F."/>
            <person name="Allen J.L."/>
        </authorList>
    </citation>
    <scope>NUCLEOTIDE SEQUENCE [LARGE SCALE GENOMIC DNA]</scope>
    <source>
        <strain evidence="2">WasteWater2</strain>
    </source>
</reference>
<dbReference type="GeneID" id="59283726"/>
<accession>A0A8H6G2U3</accession>
<proteinExistence type="predicted"/>
<dbReference type="AlphaFoldDB" id="A0A8H6G2U3"/>
<feature type="compositionally biased region" description="Basic residues" evidence="1">
    <location>
        <begin position="160"/>
        <end position="170"/>
    </location>
</feature>
<dbReference type="Proteomes" id="UP000578531">
    <property type="component" value="Unassembled WGS sequence"/>
</dbReference>
<organism evidence="2 3">
    <name type="scientific">Letharia columbiana</name>
    <dbReference type="NCBI Taxonomy" id="112416"/>
    <lineage>
        <taxon>Eukaryota</taxon>
        <taxon>Fungi</taxon>
        <taxon>Dikarya</taxon>
        <taxon>Ascomycota</taxon>
        <taxon>Pezizomycotina</taxon>
        <taxon>Lecanoromycetes</taxon>
        <taxon>OSLEUM clade</taxon>
        <taxon>Lecanoromycetidae</taxon>
        <taxon>Lecanorales</taxon>
        <taxon>Lecanorineae</taxon>
        <taxon>Parmeliaceae</taxon>
        <taxon>Letharia</taxon>
    </lineage>
</organism>
<comment type="caution">
    <text evidence="2">The sequence shown here is derived from an EMBL/GenBank/DDBJ whole genome shotgun (WGS) entry which is preliminary data.</text>
</comment>
<dbReference type="EMBL" id="JACCJC010000005">
    <property type="protein sequence ID" value="KAF6239508.1"/>
    <property type="molecule type" value="Genomic_DNA"/>
</dbReference>
<feature type="region of interest" description="Disordered" evidence="1">
    <location>
        <begin position="108"/>
        <end position="185"/>
    </location>
</feature>
<dbReference type="RefSeq" id="XP_037168783.1">
    <property type="nucleotide sequence ID" value="XM_037303988.1"/>
</dbReference>